<name>A0LS64_ACIC1</name>
<keyword evidence="3" id="KW-1185">Reference proteome</keyword>
<dbReference type="InterPro" id="IPR036388">
    <property type="entry name" value="WH-like_DNA-bd_sf"/>
</dbReference>
<dbReference type="OrthoDB" id="3399802at2"/>
<dbReference type="SUPFAM" id="SSF46785">
    <property type="entry name" value="Winged helix' DNA-binding domain"/>
    <property type="match status" value="1"/>
</dbReference>
<dbReference type="eggNOG" id="COG2345">
    <property type="taxonomic scope" value="Bacteria"/>
</dbReference>
<organism evidence="2 3">
    <name type="scientific">Acidothermus cellulolyticus (strain ATCC 43068 / DSM 8971 / 11B)</name>
    <dbReference type="NCBI Taxonomy" id="351607"/>
    <lineage>
        <taxon>Bacteria</taxon>
        <taxon>Bacillati</taxon>
        <taxon>Actinomycetota</taxon>
        <taxon>Actinomycetes</taxon>
        <taxon>Acidothermales</taxon>
        <taxon>Acidothermaceae</taxon>
        <taxon>Acidothermus</taxon>
    </lineage>
</organism>
<dbReference type="CDD" id="cd00090">
    <property type="entry name" value="HTH_ARSR"/>
    <property type="match status" value="1"/>
</dbReference>
<protein>
    <submittedName>
        <fullName evidence="2">Transcriptional regulator</fullName>
    </submittedName>
</protein>
<gene>
    <name evidence="2" type="ordered locus">Acel_0501</name>
</gene>
<dbReference type="EMBL" id="CP000481">
    <property type="protein sequence ID" value="ABK52274.1"/>
    <property type="molecule type" value="Genomic_DNA"/>
</dbReference>
<dbReference type="Gene3D" id="1.10.10.10">
    <property type="entry name" value="Winged helix-like DNA-binding domain superfamily/Winged helix DNA-binding domain"/>
    <property type="match status" value="1"/>
</dbReference>
<dbReference type="InParanoid" id="A0LS64"/>
<dbReference type="Pfam" id="PF12840">
    <property type="entry name" value="HTH_20"/>
    <property type="match status" value="1"/>
</dbReference>
<dbReference type="Proteomes" id="UP000008221">
    <property type="component" value="Chromosome"/>
</dbReference>
<sequence>MTVNLTDSAPPAVDSARRAAILDHLRAADRPLSITEIAEATGVHANTARFHLDRLVDEGLVSRSAEPRDTPGRPRILYAATATDPGPRSYALLAEMLTGLVASIEKSTDGARKTGRQWGQHLVERPAPSEQISTDEAVRRVNAVLDAIGFRPEMRKLDGETEFLLRHCPFREVALRHTDIVCALHRGLIEGAVGELHAPLEVMDLRPFVTPTLCTARLRRTDQRRRSSGTPADRRRRSSGTPKRSPKQPTETRPR</sequence>
<evidence type="ECO:0000313" key="3">
    <source>
        <dbReference type="Proteomes" id="UP000008221"/>
    </source>
</evidence>
<reference evidence="2 3" key="1">
    <citation type="journal article" date="2009" name="Genome Res.">
        <title>Complete genome of the cellulolytic thermophile Acidothermus cellulolyticus 11B provides insights into its ecophysiological and evolutionary adaptations.</title>
        <authorList>
            <person name="Barabote R.D."/>
            <person name="Xie G."/>
            <person name="Leu D.H."/>
            <person name="Normand P."/>
            <person name="Necsulea A."/>
            <person name="Daubin V."/>
            <person name="Medigue C."/>
            <person name="Adney W.S."/>
            <person name="Xu X.C."/>
            <person name="Lapidus A."/>
            <person name="Parales R.E."/>
            <person name="Detter C."/>
            <person name="Pujic P."/>
            <person name="Bruce D."/>
            <person name="Lavire C."/>
            <person name="Challacombe J.F."/>
            <person name="Brettin T.S."/>
            <person name="Berry A.M."/>
        </authorList>
    </citation>
    <scope>NUCLEOTIDE SEQUENCE [LARGE SCALE GENOMIC DNA]</scope>
    <source>
        <strain evidence="3">ATCC 43068 / DSM 8971 / 11B</strain>
    </source>
</reference>
<dbReference type="STRING" id="351607.Acel_0501"/>
<dbReference type="InterPro" id="IPR011991">
    <property type="entry name" value="ArsR-like_HTH"/>
</dbReference>
<proteinExistence type="predicted"/>
<dbReference type="KEGG" id="ace:Acel_0501"/>
<dbReference type="InterPro" id="IPR036390">
    <property type="entry name" value="WH_DNA-bd_sf"/>
</dbReference>
<evidence type="ECO:0000313" key="2">
    <source>
        <dbReference type="EMBL" id="ABK52274.1"/>
    </source>
</evidence>
<feature type="region of interest" description="Disordered" evidence="1">
    <location>
        <begin position="216"/>
        <end position="255"/>
    </location>
</feature>
<dbReference type="AlphaFoldDB" id="A0LS64"/>
<dbReference type="HOGENOM" id="CLU_078469_1_1_11"/>
<evidence type="ECO:0000256" key="1">
    <source>
        <dbReference type="SAM" id="MobiDB-lite"/>
    </source>
</evidence>
<feature type="compositionally biased region" description="Polar residues" evidence="1">
    <location>
        <begin position="239"/>
        <end position="249"/>
    </location>
</feature>
<accession>A0LS64</accession>